<dbReference type="STRING" id="139825.A0A401H1G2"/>
<dbReference type="FunFam" id="3.10.20.370:FF:000003">
    <property type="entry name" value="Transposon Tf2-6 polyprotein"/>
    <property type="match status" value="1"/>
</dbReference>
<dbReference type="FunFam" id="3.30.70.270:FF:000020">
    <property type="entry name" value="Transposon Tf2-6 polyprotein-like Protein"/>
    <property type="match status" value="1"/>
</dbReference>
<dbReference type="PANTHER" id="PTHR34072:SF52">
    <property type="entry name" value="RIBONUCLEASE H"/>
    <property type="match status" value="1"/>
</dbReference>
<dbReference type="AlphaFoldDB" id="A0A401H1G2"/>
<accession>A0A401H1G2</accession>
<dbReference type="Proteomes" id="UP000287166">
    <property type="component" value="Unassembled WGS sequence"/>
</dbReference>
<sequence>MDPIKLKGIAEWPEPSTVKGVRSFLGFGNFYRKFIANFSDIAKPLTNLTRTAAGSPPFEWTTECQTAFDTLKQRFSTAPVLLLPDKAKPFIVESDASKFATGAVLHQADINGDLHPCAYISQTLNPAERNYEIYDRELLGIIRALTEWRHYLEGSPHPVEVRSDHKNLTYFRTAQKLNR</sequence>
<dbReference type="GeneID" id="38785149"/>
<name>A0A401H1G2_9APHY</name>
<organism evidence="2 3">
    <name type="scientific">Sparassis crispa</name>
    <dbReference type="NCBI Taxonomy" id="139825"/>
    <lineage>
        <taxon>Eukaryota</taxon>
        <taxon>Fungi</taxon>
        <taxon>Dikarya</taxon>
        <taxon>Basidiomycota</taxon>
        <taxon>Agaricomycotina</taxon>
        <taxon>Agaricomycetes</taxon>
        <taxon>Polyporales</taxon>
        <taxon>Sparassidaceae</taxon>
        <taxon>Sparassis</taxon>
    </lineage>
</organism>
<dbReference type="InterPro" id="IPR043128">
    <property type="entry name" value="Rev_trsase/Diguanyl_cyclase"/>
</dbReference>
<keyword evidence="3" id="KW-1185">Reference proteome</keyword>
<comment type="caution">
    <text evidence="2">The sequence shown here is derived from an EMBL/GenBank/DDBJ whole genome shotgun (WGS) entry which is preliminary data.</text>
</comment>
<evidence type="ECO:0000313" key="2">
    <source>
        <dbReference type="EMBL" id="GBE88232.1"/>
    </source>
</evidence>
<dbReference type="Gene3D" id="3.30.70.270">
    <property type="match status" value="1"/>
</dbReference>
<evidence type="ECO:0000313" key="3">
    <source>
        <dbReference type="Proteomes" id="UP000287166"/>
    </source>
</evidence>
<evidence type="ECO:0000259" key="1">
    <source>
        <dbReference type="Pfam" id="PF17919"/>
    </source>
</evidence>
<dbReference type="EMBL" id="BFAD01000013">
    <property type="protein sequence ID" value="GBE88232.1"/>
    <property type="molecule type" value="Genomic_DNA"/>
</dbReference>
<dbReference type="Pfam" id="PF17919">
    <property type="entry name" value="RT_RNaseH_2"/>
    <property type="match status" value="1"/>
</dbReference>
<feature type="domain" description="Reverse transcriptase/retrotransposon-derived protein RNase H-like" evidence="1">
    <location>
        <begin position="60"/>
        <end position="156"/>
    </location>
</feature>
<reference evidence="2 3" key="1">
    <citation type="journal article" date="2018" name="Sci. Rep.">
        <title>Genome sequence of the cauliflower mushroom Sparassis crispa (Hanabiratake) and its association with beneficial usage.</title>
        <authorList>
            <person name="Kiyama R."/>
            <person name="Furutani Y."/>
            <person name="Kawaguchi K."/>
            <person name="Nakanishi T."/>
        </authorList>
    </citation>
    <scope>NUCLEOTIDE SEQUENCE [LARGE SCALE GENOMIC DNA]</scope>
</reference>
<dbReference type="InParanoid" id="A0A401H1G2"/>
<protein>
    <recommendedName>
        <fullName evidence="1">Reverse transcriptase/retrotransposon-derived protein RNase H-like domain-containing protein</fullName>
    </recommendedName>
</protein>
<dbReference type="Gene3D" id="3.10.20.370">
    <property type="match status" value="1"/>
</dbReference>
<dbReference type="SUPFAM" id="SSF56672">
    <property type="entry name" value="DNA/RNA polymerases"/>
    <property type="match status" value="1"/>
</dbReference>
<dbReference type="InterPro" id="IPR041577">
    <property type="entry name" value="RT_RNaseH_2"/>
</dbReference>
<dbReference type="CDD" id="cd09274">
    <property type="entry name" value="RNase_HI_RT_Ty3"/>
    <property type="match status" value="1"/>
</dbReference>
<proteinExistence type="predicted"/>
<dbReference type="PANTHER" id="PTHR34072">
    <property type="entry name" value="ENZYMATIC POLYPROTEIN-RELATED"/>
    <property type="match status" value="1"/>
</dbReference>
<gene>
    <name evidence="2" type="ORF">SCP_1300460</name>
</gene>
<dbReference type="RefSeq" id="XP_027619145.1">
    <property type="nucleotide sequence ID" value="XM_027763344.1"/>
</dbReference>
<dbReference type="InterPro" id="IPR043502">
    <property type="entry name" value="DNA/RNA_pol_sf"/>
</dbReference>